<dbReference type="EMBL" id="BOQP01000004">
    <property type="protein sequence ID" value="GIM68252.1"/>
    <property type="molecule type" value="Genomic_DNA"/>
</dbReference>
<protein>
    <submittedName>
        <fullName evidence="1">Uncharacterized protein</fullName>
    </submittedName>
</protein>
<name>A0A919SCV3_9ACTN</name>
<dbReference type="AlphaFoldDB" id="A0A919SCV3"/>
<gene>
    <name evidence="1" type="ORF">Aco04nite_10020</name>
</gene>
<dbReference type="InterPro" id="IPR027417">
    <property type="entry name" value="P-loop_NTPase"/>
</dbReference>
<organism evidence="1 2">
    <name type="scientific">Winogradskya consettensis</name>
    <dbReference type="NCBI Taxonomy" id="113560"/>
    <lineage>
        <taxon>Bacteria</taxon>
        <taxon>Bacillati</taxon>
        <taxon>Actinomycetota</taxon>
        <taxon>Actinomycetes</taxon>
        <taxon>Micromonosporales</taxon>
        <taxon>Micromonosporaceae</taxon>
        <taxon>Winogradskya</taxon>
    </lineage>
</organism>
<accession>A0A919SCV3</accession>
<dbReference type="Proteomes" id="UP000680865">
    <property type="component" value="Unassembled WGS sequence"/>
</dbReference>
<comment type="caution">
    <text evidence="1">The sequence shown here is derived from an EMBL/GenBank/DDBJ whole genome shotgun (WGS) entry which is preliminary data.</text>
</comment>
<keyword evidence="2" id="KW-1185">Reference proteome</keyword>
<proteinExistence type="predicted"/>
<reference evidence="1" key="1">
    <citation type="submission" date="2021-03" db="EMBL/GenBank/DDBJ databases">
        <title>Whole genome shotgun sequence of Actinoplanes consettensis NBRC 14913.</title>
        <authorList>
            <person name="Komaki H."/>
            <person name="Tamura T."/>
        </authorList>
    </citation>
    <scope>NUCLEOTIDE SEQUENCE</scope>
    <source>
        <strain evidence="1">NBRC 14913</strain>
    </source>
</reference>
<evidence type="ECO:0000313" key="1">
    <source>
        <dbReference type="EMBL" id="GIM68252.1"/>
    </source>
</evidence>
<dbReference type="Gene3D" id="3.40.50.300">
    <property type="entry name" value="P-loop containing nucleotide triphosphate hydrolases"/>
    <property type="match status" value="1"/>
</dbReference>
<dbReference type="SUPFAM" id="SSF52540">
    <property type="entry name" value="P-loop containing nucleoside triphosphate hydrolases"/>
    <property type="match status" value="1"/>
</dbReference>
<evidence type="ECO:0000313" key="2">
    <source>
        <dbReference type="Proteomes" id="UP000680865"/>
    </source>
</evidence>
<sequence>MTQQGQVGRTREMALLRAALAGTTGGTVAFYVCGPGGIGKSALLRRVAHEAGSLGRPVVRRDIADLESRVVPAGTGPAVILIDDCDHVDRLPEILPRTGPPGTVFIVASRRPPAPRWTGALRVVALAPLSAAQSQELIRELGVPRDRWATVLSVGRGNPLALRVAARVAAAGTEFLRDDDLRREVAVSLFHRLIGDIPSGAHRQALEVCAVASGTTEDLLRATVPAGGPGELFAWLRDRPFVASRARGLFPSAAVREVVRAELHWRDPEALSRYRTAMVAFA</sequence>
<dbReference type="CDD" id="cd00009">
    <property type="entry name" value="AAA"/>
    <property type="match status" value="1"/>
</dbReference>